<gene>
    <name evidence="4" type="ORF">PXEA_LOCUS7946</name>
</gene>
<proteinExistence type="predicted"/>
<dbReference type="Pfam" id="PF02141">
    <property type="entry name" value="DENN"/>
    <property type="match status" value="1"/>
</dbReference>
<dbReference type="GO" id="GO:0005085">
    <property type="term" value="F:guanyl-nucleotide exchange factor activity"/>
    <property type="evidence" value="ECO:0007669"/>
    <property type="project" value="InterPro"/>
</dbReference>
<dbReference type="EMBL" id="CAAALY010021398">
    <property type="protein sequence ID" value="VEL14506.1"/>
    <property type="molecule type" value="Genomic_DNA"/>
</dbReference>
<keyword evidence="5" id="KW-1185">Reference proteome</keyword>
<evidence type="ECO:0000313" key="5">
    <source>
        <dbReference type="Proteomes" id="UP000784294"/>
    </source>
</evidence>
<dbReference type="Gene3D" id="3.40.50.11500">
    <property type="match status" value="1"/>
</dbReference>
<accession>A0A448WL88</accession>
<dbReference type="InterPro" id="IPR001194">
    <property type="entry name" value="cDENN_dom"/>
</dbReference>
<feature type="signal peptide" evidence="2">
    <location>
        <begin position="1"/>
        <end position="21"/>
    </location>
</feature>
<dbReference type="GO" id="GO:0031267">
    <property type="term" value="F:small GTPase binding"/>
    <property type="evidence" value="ECO:0007669"/>
    <property type="project" value="InterPro"/>
</dbReference>
<feature type="domain" description="cDENN" evidence="3">
    <location>
        <begin position="1"/>
        <end position="44"/>
    </location>
</feature>
<feature type="region of interest" description="Disordered" evidence="1">
    <location>
        <begin position="169"/>
        <end position="194"/>
    </location>
</feature>
<dbReference type="PANTHER" id="PTHR46070:SF1">
    <property type="entry name" value="PINSTRIPE, ISOFORM A"/>
    <property type="match status" value="1"/>
</dbReference>
<evidence type="ECO:0000313" key="4">
    <source>
        <dbReference type="EMBL" id="VEL14506.1"/>
    </source>
</evidence>
<evidence type="ECO:0000259" key="3">
    <source>
        <dbReference type="Pfam" id="PF02141"/>
    </source>
</evidence>
<name>A0A448WL88_9PLAT</name>
<feature type="compositionally biased region" description="Acidic residues" evidence="1">
    <location>
        <begin position="176"/>
        <end position="192"/>
    </location>
</feature>
<evidence type="ECO:0000256" key="2">
    <source>
        <dbReference type="SAM" id="SignalP"/>
    </source>
</evidence>
<dbReference type="AlphaFoldDB" id="A0A448WL88"/>
<dbReference type="PANTHER" id="PTHR46070">
    <property type="entry name" value="PINSTRIPE, ISOFORM A"/>
    <property type="match status" value="1"/>
</dbReference>
<sequence length="248" mass="26041">MNVAECITCLLLPFAWPHVYAPILPASLSHFVDAPVPYIMGIKLAPVACSRPIASAVASSPTVAAGTLAASVSAAIDANHMIYSASGSRGPSYSANLGYNAKRPAGCSPSNSLTAFPENFIEPSSSSFSLAGPNCSSRMFTGGDDSEYGGELCCLDAEGQCQEALVESDKEKRGEDGDEFCGYDETEEEESAEDARILESVDKDLDVTGSINTTSATMFGAENHLATFGPMRQHSLGNEAFELTCEVP</sequence>
<dbReference type="InterPro" id="IPR043153">
    <property type="entry name" value="DENN_C"/>
</dbReference>
<dbReference type="InterPro" id="IPR047278">
    <property type="entry name" value="DEN5A/B"/>
</dbReference>
<evidence type="ECO:0000256" key="1">
    <source>
        <dbReference type="SAM" id="MobiDB-lite"/>
    </source>
</evidence>
<organism evidence="4 5">
    <name type="scientific">Protopolystoma xenopodis</name>
    <dbReference type="NCBI Taxonomy" id="117903"/>
    <lineage>
        <taxon>Eukaryota</taxon>
        <taxon>Metazoa</taxon>
        <taxon>Spiralia</taxon>
        <taxon>Lophotrochozoa</taxon>
        <taxon>Platyhelminthes</taxon>
        <taxon>Monogenea</taxon>
        <taxon>Polyopisthocotylea</taxon>
        <taxon>Polystomatidea</taxon>
        <taxon>Polystomatidae</taxon>
        <taxon>Protopolystoma</taxon>
    </lineage>
</organism>
<dbReference type="Proteomes" id="UP000784294">
    <property type="component" value="Unassembled WGS sequence"/>
</dbReference>
<dbReference type="OrthoDB" id="6019893at2759"/>
<protein>
    <recommendedName>
        <fullName evidence="3">cDENN domain-containing protein</fullName>
    </recommendedName>
</protein>
<feature type="chain" id="PRO_5019066049" description="cDENN domain-containing protein" evidence="2">
    <location>
        <begin position="22"/>
        <end position="248"/>
    </location>
</feature>
<reference evidence="4" key="1">
    <citation type="submission" date="2018-11" db="EMBL/GenBank/DDBJ databases">
        <authorList>
            <consortium name="Pathogen Informatics"/>
        </authorList>
    </citation>
    <scope>NUCLEOTIDE SEQUENCE</scope>
</reference>
<keyword evidence="2" id="KW-0732">Signal</keyword>
<comment type="caution">
    <text evidence="4">The sequence shown here is derived from an EMBL/GenBank/DDBJ whole genome shotgun (WGS) entry which is preliminary data.</text>
</comment>